<evidence type="ECO:0000256" key="6">
    <source>
        <dbReference type="SAM" id="Phobius"/>
    </source>
</evidence>
<organism evidence="7 8">
    <name type="scientific">Mucor plumbeus</name>
    <dbReference type="NCBI Taxonomy" id="97098"/>
    <lineage>
        <taxon>Eukaryota</taxon>
        <taxon>Fungi</taxon>
        <taxon>Fungi incertae sedis</taxon>
        <taxon>Mucoromycota</taxon>
        <taxon>Mucoromycotina</taxon>
        <taxon>Mucoromycetes</taxon>
        <taxon>Mucorales</taxon>
        <taxon>Mucorineae</taxon>
        <taxon>Mucoraceae</taxon>
        <taxon>Mucor</taxon>
    </lineage>
</organism>
<evidence type="ECO:0000256" key="1">
    <source>
        <dbReference type="ARBA" id="ARBA00004141"/>
    </source>
</evidence>
<comment type="caution">
    <text evidence="7">The sequence shown here is derived from an EMBL/GenBank/DDBJ whole genome shotgun (WGS) entry which is preliminary data.</text>
</comment>
<sequence>MSGNTTFFKVLNALAIVALLLSLIGNLLTWYFWPLILAAIFKIFLVVCFILIEYRQSPSLVKPFSFMFFFLGRGVFYLVLGFVSMGIDILSVVGSFILVLVGIIYIILHFTHHNKEPEFMSFVRYQRLTSGLSHELPTTSSTTEIGHVAHNTYPVHHQVPLDNTIPSGQYSNTSPVTPDVSHQTATPSIPHSPEIPPHAAQDKTEV</sequence>
<dbReference type="GO" id="GO:0000139">
    <property type="term" value="C:Golgi membrane"/>
    <property type="evidence" value="ECO:0007669"/>
    <property type="project" value="TreeGrafter"/>
</dbReference>
<reference evidence="7" key="1">
    <citation type="submission" date="2020-12" db="EMBL/GenBank/DDBJ databases">
        <title>Metabolic potential, ecology and presence of endohyphal bacteria is reflected in genomic diversity of Mucoromycotina.</title>
        <authorList>
            <person name="Muszewska A."/>
            <person name="Okrasinska A."/>
            <person name="Steczkiewicz K."/>
            <person name="Drgas O."/>
            <person name="Orlowska M."/>
            <person name="Perlinska-Lenart U."/>
            <person name="Aleksandrzak-Piekarczyk T."/>
            <person name="Szatraj K."/>
            <person name="Zielenkiewicz U."/>
            <person name="Pilsyk S."/>
            <person name="Malc E."/>
            <person name="Mieczkowski P."/>
            <person name="Kruszewska J.S."/>
            <person name="Biernat P."/>
            <person name="Pawlowska J."/>
        </authorList>
    </citation>
    <scope>NUCLEOTIDE SEQUENCE</scope>
    <source>
        <strain evidence="7">CBS 226.32</strain>
    </source>
</reference>
<dbReference type="Pfam" id="PF08507">
    <property type="entry name" value="COPI_assoc"/>
    <property type="match status" value="1"/>
</dbReference>
<evidence type="ECO:0000313" key="8">
    <source>
        <dbReference type="Proteomes" id="UP000650833"/>
    </source>
</evidence>
<name>A0A8H7V6I9_9FUNG</name>
<gene>
    <name evidence="7" type="ORF">INT46_008446</name>
</gene>
<keyword evidence="4 6" id="KW-0472">Membrane</keyword>
<evidence type="ECO:0000256" key="3">
    <source>
        <dbReference type="ARBA" id="ARBA00022989"/>
    </source>
</evidence>
<feature type="transmembrane region" description="Helical" evidence="6">
    <location>
        <begin position="89"/>
        <end position="110"/>
    </location>
</feature>
<evidence type="ECO:0000256" key="4">
    <source>
        <dbReference type="ARBA" id="ARBA00023136"/>
    </source>
</evidence>
<feature type="compositionally biased region" description="Polar residues" evidence="5">
    <location>
        <begin position="164"/>
        <end position="186"/>
    </location>
</feature>
<dbReference type="Proteomes" id="UP000650833">
    <property type="component" value="Unassembled WGS sequence"/>
</dbReference>
<evidence type="ECO:0000256" key="2">
    <source>
        <dbReference type="ARBA" id="ARBA00022692"/>
    </source>
</evidence>
<dbReference type="OrthoDB" id="423534at2759"/>
<keyword evidence="8" id="KW-1185">Reference proteome</keyword>
<proteinExistence type="predicted"/>
<feature type="transmembrane region" description="Helical" evidence="6">
    <location>
        <begin position="7"/>
        <end position="25"/>
    </location>
</feature>
<dbReference type="EMBL" id="JAEPRC010000103">
    <property type="protein sequence ID" value="KAG2209045.1"/>
    <property type="molecule type" value="Genomic_DNA"/>
</dbReference>
<keyword evidence="2 6" id="KW-0812">Transmembrane</keyword>
<feature type="transmembrane region" description="Helical" evidence="6">
    <location>
        <begin position="64"/>
        <end position="83"/>
    </location>
</feature>
<dbReference type="PANTHER" id="PTHR28128">
    <property type="entry name" value="GOLGI APPARATUS MEMBRANE PROTEIN TVP15"/>
    <property type="match status" value="1"/>
</dbReference>
<feature type="region of interest" description="Disordered" evidence="5">
    <location>
        <begin position="164"/>
        <end position="206"/>
    </location>
</feature>
<protein>
    <recommendedName>
        <fullName evidence="9">COPI associated protein</fullName>
    </recommendedName>
</protein>
<dbReference type="InterPro" id="IPR013714">
    <property type="entry name" value="Golgi_TVP15"/>
</dbReference>
<dbReference type="GO" id="GO:0016192">
    <property type="term" value="P:vesicle-mediated transport"/>
    <property type="evidence" value="ECO:0007669"/>
    <property type="project" value="TreeGrafter"/>
</dbReference>
<dbReference type="PANTHER" id="PTHR28128:SF1">
    <property type="entry name" value="GOLGI APPARATUS MEMBRANE PROTEIN TVP15"/>
    <property type="match status" value="1"/>
</dbReference>
<accession>A0A8H7V6I9</accession>
<comment type="subcellular location">
    <subcellularLocation>
        <location evidence="1">Membrane</location>
        <topology evidence="1">Multi-pass membrane protein</topology>
    </subcellularLocation>
</comment>
<evidence type="ECO:0008006" key="9">
    <source>
        <dbReference type="Google" id="ProtNLM"/>
    </source>
</evidence>
<keyword evidence="3 6" id="KW-1133">Transmembrane helix</keyword>
<evidence type="ECO:0000256" key="5">
    <source>
        <dbReference type="SAM" id="MobiDB-lite"/>
    </source>
</evidence>
<feature type="transmembrane region" description="Helical" evidence="6">
    <location>
        <begin position="31"/>
        <end position="52"/>
    </location>
</feature>
<dbReference type="AlphaFoldDB" id="A0A8H7V6I9"/>
<evidence type="ECO:0000313" key="7">
    <source>
        <dbReference type="EMBL" id="KAG2209045.1"/>
    </source>
</evidence>